<dbReference type="GO" id="GO:0008017">
    <property type="term" value="F:microtubule binding"/>
    <property type="evidence" value="ECO:0007669"/>
    <property type="project" value="InterPro"/>
</dbReference>
<dbReference type="PANTHER" id="PTHR47971:SF8">
    <property type="entry name" value="KINESIN-LIKE PROTEIN"/>
    <property type="match status" value="1"/>
</dbReference>
<dbReference type="Proteomes" id="UP001174909">
    <property type="component" value="Unassembled WGS sequence"/>
</dbReference>
<protein>
    <recommendedName>
        <fullName evidence="14">Kinesin-like protein</fullName>
    </recommendedName>
</protein>
<dbReference type="SUPFAM" id="SSF52540">
    <property type="entry name" value="P-loop containing nucleoside triphosphate hydrolases"/>
    <property type="match status" value="1"/>
</dbReference>
<keyword evidence="11" id="KW-0131">Cell cycle</keyword>
<dbReference type="Pfam" id="PF22923">
    <property type="entry name" value="KIF2A-like_1st"/>
    <property type="match status" value="1"/>
</dbReference>
<name>A0AA35WTL6_GEOBA</name>
<keyword evidence="4 14" id="KW-0493">Microtubule</keyword>
<evidence type="ECO:0000313" key="18">
    <source>
        <dbReference type="Proteomes" id="UP001174909"/>
    </source>
</evidence>
<evidence type="ECO:0000256" key="15">
    <source>
        <dbReference type="SAM" id="MobiDB-lite"/>
    </source>
</evidence>
<dbReference type="PANTHER" id="PTHR47971">
    <property type="entry name" value="KINESIN-RELATED PROTEIN 6"/>
    <property type="match status" value="1"/>
</dbReference>
<evidence type="ECO:0000256" key="2">
    <source>
        <dbReference type="ARBA" id="ARBA00022490"/>
    </source>
</evidence>
<dbReference type="GO" id="GO:0007019">
    <property type="term" value="P:microtubule depolymerization"/>
    <property type="evidence" value="ECO:0007669"/>
    <property type="project" value="TreeGrafter"/>
</dbReference>
<gene>
    <name evidence="17" type="ORF">GBAR_LOCUS15092</name>
</gene>
<evidence type="ECO:0000256" key="14">
    <source>
        <dbReference type="RuleBase" id="RU000394"/>
    </source>
</evidence>
<dbReference type="InterPro" id="IPR027417">
    <property type="entry name" value="P-loop_NTPase"/>
</dbReference>
<keyword evidence="5 13" id="KW-0547">Nucleotide-binding</keyword>
<evidence type="ECO:0000256" key="9">
    <source>
        <dbReference type="ARBA" id="ARBA00023175"/>
    </source>
</evidence>
<reference evidence="17" key="1">
    <citation type="submission" date="2023-03" db="EMBL/GenBank/DDBJ databases">
        <authorList>
            <person name="Steffen K."/>
            <person name="Cardenas P."/>
        </authorList>
    </citation>
    <scope>NUCLEOTIDE SEQUENCE</scope>
</reference>
<dbReference type="PROSITE" id="PS50067">
    <property type="entry name" value="KINESIN_MOTOR_2"/>
    <property type="match status" value="1"/>
</dbReference>
<keyword evidence="2" id="KW-0963">Cytoplasm</keyword>
<dbReference type="PRINTS" id="PR00380">
    <property type="entry name" value="KINESINHEAVY"/>
</dbReference>
<dbReference type="CDD" id="cd01367">
    <property type="entry name" value="KISc_KIF2_like"/>
    <property type="match status" value="1"/>
</dbReference>
<evidence type="ECO:0000256" key="1">
    <source>
        <dbReference type="ARBA" id="ARBA00004245"/>
    </source>
</evidence>
<dbReference type="FunFam" id="3.40.850.10:FF:000012">
    <property type="entry name" value="Kinesin-like protein"/>
    <property type="match status" value="1"/>
</dbReference>
<evidence type="ECO:0000259" key="16">
    <source>
        <dbReference type="PROSITE" id="PS50067"/>
    </source>
</evidence>
<comment type="similarity">
    <text evidence="12">Belongs to the TRAFAC class myosin-kinesin ATPase superfamily. Kinesin family. KIN-13 subfamily.</text>
</comment>
<dbReference type="SMART" id="SM00129">
    <property type="entry name" value="KISc"/>
    <property type="match status" value="1"/>
</dbReference>
<dbReference type="InterPro" id="IPR019821">
    <property type="entry name" value="Kinesin_motor_CS"/>
</dbReference>
<keyword evidence="8" id="KW-0175">Coiled coil</keyword>
<feature type="binding site" evidence="13">
    <location>
        <begin position="367"/>
        <end position="374"/>
    </location>
    <ligand>
        <name>ATP</name>
        <dbReference type="ChEBI" id="CHEBI:30616"/>
    </ligand>
</feature>
<proteinExistence type="inferred from homology"/>
<dbReference type="PROSITE" id="PS00411">
    <property type="entry name" value="KINESIN_MOTOR_1"/>
    <property type="match status" value="1"/>
</dbReference>
<evidence type="ECO:0000256" key="13">
    <source>
        <dbReference type="PROSITE-ProRule" id="PRU00283"/>
    </source>
</evidence>
<feature type="compositionally biased region" description="Low complexity" evidence="15">
    <location>
        <begin position="131"/>
        <end position="154"/>
    </location>
</feature>
<keyword evidence="18" id="KW-1185">Reference proteome</keyword>
<dbReference type="InterPro" id="IPR027640">
    <property type="entry name" value="Kinesin-like_fam"/>
</dbReference>
<keyword evidence="3" id="KW-0132">Cell division</keyword>
<evidence type="ECO:0000256" key="3">
    <source>
        <dbReference type="ARBA" id="ARBA00022618"/>
    </source>
</evidence>
<evidence type="ECO:0000256" key="4">
    <source>
        <dbReference type="ARBA" id="ARBA00022701"/>
    </source>
</evidence>
<evidence type="ECO:0000256" key="12">
    <source>
        <dbReference type="ARBA" id="ARBA00061030"/>
    </source>
</evidence>
<feature type="region of interest" description="Disordered" evidence="15">
    <location>
        <begin position="74"/>
        <end position="229"/>
    </location>
</feature>
<comment type="subcellular location">
    <subcellularLocation>
        <location evidence="1">Cytoplasm</location>
        <location evidence="1">Cytoskeleton</location>
    </subcellularLocation>
</comment>
<evidence type="ECO:0000256" key="8">
    <source>
        <dbReference type="ARBA" id="ARBA00023054"/>
    </source>
</evidence>
<dbReference type="GO" id="GO:0005524">
    <property type="term" value="F:ATP binding"/>
    <property type="evidence" value="ECO:0007669"/>
    <property type="project" value="UniProtKB-UniRule"/>
</dbReference>
<feature type="compositionally biased region" description="Basic and acidic residues" evidence="15">
    <location>
        <begin position="213"/>
        <end position="229"/>
    </location>
</feature>
<dbReference type="GO" id="GO:0051301">
    <property type="term" value="P:cell division"/>
    <property type="evidence" value="ECO:0007669"/>
    <property type="project" value="UniProtKB-KW"/>
</dbReference>
<dbReference type="GO" id="GO:0003777">
    <property type="term" value="F:microtubule motor activity"/>
    <property type="evidence" value="ECO:0007669"/>
    <property type="project" value="InterPro"/>
</dbReference>
<dbReference type="GO" id="GO:0007018">
    <property type="term" value="P:microtubule-based movement"/>
    <property type="evidence" value="ECO:0007669"/>
    <property type="project" value="InterPro"/>
</dbReference>
<organism evidence="17 18">
    <name type="scientific">Geodia barretti</name>
    <name type="common">Barrett's horny sponge</name>
    <dbReference type="NCBI Taxonomy" id="519541"/>
    <lineage>
        <taxon>Eukaryota</taxon>
        <taxon>Metazoa</taxon>
        <taxon>Porifera</taxon>
        <taxon>Demospongiae</taxon>
        <taxon>Heteroscleromorpha</taxon>
        <taxon>Tetractinellida</taxon>
        <taxon>Astrophorina</taxon>
        <taxon>Geodiidae</taxon>
        <taxon>Geodia</taxon>
    </lineage>
</organism>
<evidence type="ECO:0000256" key="6">
    <source>
        <dbReference type="ARBA" id="ARBA00022776"/>
    </source>
</evidence>
<accession>A0AA35WTL6</accession>
<dbReference type="EMBL" id="CASHTH010002205">
    <property type="protein sequence ID" value="CAI8026230.1"/>
    <property type="molecule type" value="Genomic_DNA"/>
</dbReference>
<evidence type="ECO:0000256" key="11">
    <source>
        <dbReference type="ARBA" id="ARBA00023306"/>
    </source>
</evidence>
<evidence type="ECO:0000256" key="10">
    <source>
        <dbReference type="ARBA" id="ARBA00023212"/>
    </source>
</evidence>
<sequence length="568" mass="63298">MDVASLIPQMDIGQSVNIQRSDGRIHAAAITSVDEERRVVSVEWFENGETKGKEIDLEQVYELNRRLFVPKSTRSSRKTLATPKEKVPGNQLKAVENVPKQPSKGLVAPSSQIQPPNQPASYRLRSRQPNSSVVNQQPPAPQQSSQPSVKKQLPQAPPPSGKKQIPPSQSVAAPVSHLPPPPPPASSDRDKPANEPPNSAPNNKPNAGRKSSCVREVERLKKNREERRARLAGKIAQRKEDYDTSHPQWEFLQMIREYCSHLDLRPLVGNESVTFHRICVCVRKRPLNKKELGRKEVDVITVPDMSSVLVHEPKTKVDLTKYLENQNFHFDYSFDESVQNDTVYRFTAQPLVHTIFQQGMATCFAYGQTGSGKTHTMGGSFVGKEQDATKGVYAQAAADVFKLLEQPEHSQKKLEVCASYFEIYLGKVFDLLNKKSRLRILENAQHEVQIVGLKEEPVYDLSDVLRLISSGNSCRTSGTTSANQHSSRSHAVFQIILRKRQSGKLHGKLHGKLSLIDLAGNERGADTANSDRNTRMEGAEINRSLLALKECIRALGRKGAHCLSEEAN</sequence>
<feature type="domain" description="Kinesin motor" evidence="16">
    <location>
        <begin position="277"/>
        <end position="568"/>
    </location>
</feature>
<dbReference type="Pfam" id="PF00225">
    <property type="entry name" value="Kinesin"/>
    <property type="match status" value="1"/>
</dbReference>
<keyword evidence="6" id="KW-0498">Mitosis</keyword>
<dbReference type="InterPro" id="IPR001752">
    <property type="entry name" value="Kinesin_motor_dom"/>
</dbReference>
<comment type="caution">
    <text evidence="17">The sequence shown here is derived from an EMBL/GenBank/DDBJ whole genome shotgun (WGS) entry which is preliminary data.</text>
</comment>
<dbReference type="AlphaFoldDB" id="A0AA35WTL6"/>
<keyword evidence="9 13" id="KW-0505">Motor protein</keyword>
<dbReference type="InterPro" id="IPR036961">
    <property type="entry name" value="Kinesin_motor_dom_sf"/>
</dbReference>
<dbReference type="Gene3D" id="3.40.850.10">
    <property type="entry name" value="Kinesin motor domain"/>
    <property type="match status" value="1"/>
</dbReference>
<evidence type="ECO:0000313" key="17">
    <source>
        <dbReference type="EMBL" id="CAI8026230.1"/>
    </source>
</evidence>
<evidence type="ECO:0000256" key="5">
    <source>
        <dbReference type="ARBA" id="ARBA00022741"/>
    </source>
</evidence>
<evidence type="ECO:0000256" key="7">
    <source>
        <dbReference type="ARBA" id="ARBA00022840"/>
    </source>
</evidence>
<dbReference type="GO" id="GO:0005874">
    <property type="term" value="C:microtubule"/>
    <property type="evidence" value="ECO:0007669"/>
    <property type="project" value="UniProtKB-KW"/>
</dbReference>
<keyword evidence="7 13" id="KW-0067">ATP-binding</keyword>
<keyword evidence="10" id="KW-0206">Cytoskeleton</keyword>
<dbReference type="InterPro" id="IPR054473">
    <property type="entry name" value="KIF2A-like_N"/>
</dbReference>